<feature type="transmembrane region" description="Helical" evidence="8">
    <location>
        <begin position="90"/>
        <end position="109"/>
    </location>
</feature>
<comment type="similarity">
    <text evidence="2">Belongs to the binding-protein-dependent transport system permease family. FecCD subfamily.</text>
</comment>
<accession>A0A379E2Y5</accession>
<evidence type="ECO:0000313" key="10">
    <source>
        <dbReference type="Proteomes" id="UP000255469"/>
    </source>
</evidence>
<evidence type="ECO:0000256" key="5">
    <source>
        <dbReference type="ARBA" id="ARBA00022692"/>
    </source>
</evidence>
<dbReference type="Proteomes" id="UP000255469">
    <property type="component" value="Unassembled WGS sequence"/>
</dbReference>
<sequence length="336" mass="35544">MKQNTCIFMVLAISIALLFVLNLATGSVRIPFADIIGILSGRYVGKESWQYIVMETRFPQALTAVLCGASLSVCGLMLQTAFRNPLAGPDVFGISSGAGLGVALVMLLMGGTLSTSMFSLYGFLAVLMAAFAGSVSVTALILFLSTLVRSSVLLLIVGLMVGYVASSAVSLLNFFASEDGVKSYMVWGMGNFGGVSMNHMLLFALLCLTGVLLSLLLTKPLNILLLGPQYAESLGINIRRTRNILLAVVGLLTAVTTAFCGPVSFIGLAMPHVARLLFRTENHKVLLPGTALCGAVIALLCNFICFIPGELGVIPLNAVTPFLGAPVILYVILRRK</sequence>
<keyword evidence="4" id="KW-1003">Cell membrane</keyword>
<feature type="transmembrane region" description="Helical" evidence="8">
    <location>
        <begin position="196"/>
        <end position="217"/>
    </location>
</feature>
<keyword evidence="3" id="KW-0813">Transport</keyword>
<dbReference type="GO" id="GO:0022857">
    <property type="term" value="F:transmembrane transporter activity"/>
    <property type="evidence" value="ECO:0007669"/>
    <property type="project" value="InterPro"/>
</dbReference>
<name>A0A379E2Y5_9BACT</name>
<evidence type="ECO:0000313" key="9">
    <source>
        <dbReference type="EMBL" id="SUB87107.1"/>
    </source>
</evidence>
<keyword evidence="6 8" id="KW-1133">Transmembrane helix</keyword>
<dbReference type="InterPro" id="IPR000522">
    <property type="entry name" value="ABC_transptr_permease_BtuC"/>
</dbReference>
<dbReference type="AlphaFoldDB" id="A0A379E2Y5"/>
<protein>
    <submittedName>
        <fullName evidence="9">Vitamin B12 import system permease protein BtuC</fullName>
    </submittedName>
</protein>
<feature type="transmembrane region" description="Helical" evidence="8">
    <location>
        <begin position="244"/>
        <end position="265"/>
    </location>
</feature>
<reference evidence="9 10" key="1">
    <citation type="submission" date="2018-06" db="EMBL/GenBank/DDBJ databases">
        <authorList>
            <consortium name="Pathogen Informatics"/>
            <person name="Doyle S."/>
        </authorList>
    </citation>
    <scope>NUCLEOTIDE SEQUENCE [LARGE SCALE GENOMIC DNA]</scope>
    <source>
        <strain evidence="9 10">NCTC13067</strain>
    </source>
</reference>
<dbReference type="Pfam" id="PF01032">
    <property type="entry name" value="FecCD"/>
    <property type="match status" value="1"/>
</dbReference>
<dbReference type="GO" id="GO:0005886">
    <property type="term" value="C:plasma membrane"/>
    <property type="evidence" value="ECO:0007669"/>
    <property type="project" value="UniProtKB-SubCell"/>
</dbReference>
<feature type="transmembrane region" description="Helical" evidence="8">
    <location>
        <begin position="314"/>
        <end position="333"/>
    </location>
</feature>
<evidence type="ECO:0000256" key="8">
    <source>
        <dbReference type="SAM" id="Phobius"/>
    </source>
</evidence>
<gene>
    <name evidence="9" type="primary">btuC</name>
    <name evidence="9" type="ORF">NCTC13067_00772</name>
</gene>
<feature type="transmembrane region" description="Helical" evidence="8">
    <location>
        <begin position="121"/>
        <end position="145"/>
    </location>
</feature>
<feature type="transmembrane region" description="Helical" evidence="8">
    <location>
        <begin position="285"/>
        <end position="307"/>
    </location>
</feature>
<evidence type="ECO:0000256" key="3">
    <source>
        <dbReference type="ARBA" id="ARBA00022448"/>
    </source>
</evidence>
<organism evidence="9 10">
    <name type="scientific">Prevotella denticola</name>
    <dbReference type="NCBI Taxonomy" id="28129"/>
    <lineage>
        <taxon>Bacteria</taxon>
        <taxon>Pseudomonadati</taxon>
        <taxon>Bacteroidota</taxon>
        <taxon>Bacteroidia</taxon>
        <taxon>Bacteroidales</taxon>
        <taxon>Prevotellaceae</taxon>
        <taxon>Prevotella</taxon>
    </lineage>
</organism>
<evidence type="ECO:0000256" key="1">
    <source>
        <dbReference type="ARBA" id="ARBA00004651"/>
    </source>
</evidence>
<dbReference type="SUPFAM" id="SSF81345">
    <property type="entry name" value="ABC transporter involved in vitamin B12 uptake, BtuC"/>
    <property type="match status" value="1"/>
</dbReference>
<evidence type="ECO:0000256" key="4">
    <source>
        <dbReference type="ARBA" id="ARBA00022475"/>
    </source>
</evidence>
<proteinExistence type="inferred from homology"/>
<evidence type="ECO:0000256" key="6">
    <source>
        <dbReference type="ARBA" id="ARBA00022989"/>
    </source>
</evidence>
<comment type="subcellular location">
    <subcellularLocation>
        <location evidence="1">Cell membrane</location>
        <topology evidence="1">Multi-pass membrane protein</topology>
    </subcellularLocation>
</comment>
<dbReference type="Gene3D" id="1.10.3470.10">
    <property type="entry name" value="ABC transporter involved in vitamin B12 uptake, BtuC"/>
    <property type="match status" value="1"/>
</dbReference>
<dbReference type="RefSeq" id="WP_025067822.1">
    <property type="nucleotide sequence ID" value="NZ_CAUVPN010000011.1"/>
</dbReference>
<dbReference type="CDD" id="cd06550">
    <property type="entry name" value="TM_ABC_iron-siderophores_like"/>
    <property type="match status" value="1"/>
</dbReference>
<dbReference type="PANTHER" id="PTHR30472">
    <property type="entry name" value="FERRIC ENTEROBACTIN TRANSPORT SYSTEM PERMEASE PROTEIN"/>
    <property type="match status" value="1"/>
</dbReference>
<dbReference type="PANTHER" id="PTHR30472:SF41">
    <property type="entry name" value="TRANSPORT SYSTEM PERMEASE PROTEIN"/>
    <property type="match status" value="1"/>
</dbReference>
<keyword evidence="7 8" id="KW-0472">Membrane</keyword>
<keyword evidence="5 8" id="KW-0812">Transmembrane</keyword>
<dbReference type="EMBL" id="UGTM01000001">
    <property type="protein sequence ID" value="SUB87107.1"/>
    <property type="molecule type" value="Genomic_DNA"/>
</dbReference>
<feature type="transmembrane region" description="Helical" evidence="8">
    <location>
        <begin position="152"/>
        <end position="176"/>
    </location>
</feature>
<evidence type="ECO:0000256" key="2">
    <source>
        <dbReference type="ARBA" id="ARBA00007935"/>
    </source>
</evidence>
<dbReference type="GO" id="GO:0033214">
    <property type="term" value="P:siderophore-iron import into cell"/>
    <property type="evidence" value="ECO:0007669"/>
    <property type="project" value="TreeGrafter"/>
</dbReference>
<dbReference type="InterPro" id="IPR037294">
    <property type="entry name" value="ABC_BtuC-like"/>
</dbReference>
<evidence type="ECO:0000256" key="7">
    <source>
        <dbReference type="ARBA" id="ARBA00023136"/>
    </source>
</evidence>